<dbReference type="SUPFAM" id="SSF52540">
    <property type="entry name" value="P-loop containing nucleoside triphosphate hydrolases"/>
    <property type="match status" value="1"/>
</dbReference>
<dbReference type="InterPro" id="IPR003593">
    <property type="entry name" value="AAA+_ATPase"/>
</dbReference>
<reference evidence="3" key="1">
    <citation type="submission" date="2016-09" db="EMBL/GenBank/DDBJ databases">
        <authorList>
            <person name="Varghese N."/>
            <person name="Submissions S."/>
        </authorList>
    </citation>
    <scope>NUCLEOTIDE SEQUENCE [LARGE SCALE GENOMIC DNA]</scope>
    <source>
        <strain evidence="3">ANC 4466</strain>
    </source>
</reference>
<dbReference type="OrthoDB" id="5593847at2"/>
<dbReference type="Pfam" id="PF11426">
    <property type="entry name" value="Tn7_TnsC_Int"/>
    <property type="match status" value="1"/>
</dbReference>
<dbReference type="RefSeq" id="WP_097078585.1">
    <property type="nucleotide sequence ID" value="NZ_BAABHT010000001.1"/>
</dbReference>
<dbReference type="Proteomes" id="UP000219042">
    <property type="component" value="Unassembled WGS sequence"/>
</dbReference>
<dbReference type="Pfam" id="PF13401">
    <property type="entry name" value="AAA_22"/>
    <property type="match status" value="1"/>
</dbReference>
<dbReference type="SMART" id="SM00382">
    <property type="entry name" value="AAA"/>
    <property type="match status" value="1"/>
</dbReference>
<dbReference type="EMBL" id="OANT01000003">
    <property type="protein sequence ID" value="SNX44323.1"/>
    <property type="molecule type" value="Genomic_DNA"/>
</dbReference>
<dbReference type="InterPro" id="IPR049945">
    <property type="entry name" value="AAA_22"/>
</dbReference>
<dbReference type="Gene3D" id="3.40.50.300">
    <property type="entry name" value="P-loop containing nucleotide triphosphate hydrolases"/>
    <property type="match status" value="1"/>
</dbReference>
<dbReference type="InterPro" id="IPR021542">
    <property type="entry name" value="Tn7_TnsC"/>
</dbReference>
<organism evidence="2 3">
    <name type="scientific">Acinetobacter puyangensis</name>
    <dbReference type="NCBI Taxonomy" id="1096779"/>
    <lineage>
        <taxon>Bacteria</taxon>
        <taxon>Pseudomonadati</taxon>
        <taxon>Pseudomonadota</taxon>
        <taxon>Gammaproteobacteria</taxon>
        <taxon>Moraxellales</taxon>
        <taxon>Moraxellaceae</taxon>
        <taxon>Acinetobacter</taxon>
    </lineage>
</organism>
<dbReference type="GO" id="GO:0016887">
    <property type="term" value="F:ATP hydrolysis activity"/>
    <property type="evidence" value="ECO:0007669"/>
    <property type="project" value="InterPro"/>
</dbReference>
<dbReference type="InterPro" id="IPR027417">
    <property type="entry name" value="P-loop_NTPase"/>
</dbReference>
<protein>
    <submittedName>
        <fullName evidence="2">Tn7 transposition regulator TnsC</fullName>
    </submittedName>
</protein>
<name>A0A240E7V0_9GAMM</name>
<feature type="domain" description="AAA+ ATPase" evidence="1">
    <location>
        <begin position="130"/>
        <end position="299"/>
    </location>
</feature>
<dbReference type="AlphaFoldDB" id="A0A240E7V0"/>
<proteinExistence type="predicted"/>
<evidence type="ECO:0000313" key="2">
    <source>
        <dbReference type="EMBL" id="SNX44323.1"/>
    </source>
</evidence>
<dbReference type="CDD" id="cd00009">
    <property type="entry name" value="AAA"/>
    <property type="match status" value="1"/>
</dbReference>
<sequence length="548" mass="62700">MSLPLNFIKAHYTPSFGEYTGNPFIEALPPIIQEISAIKANLIGKVDYNPQDILRSKNERIHLTSQLLHQFFQPITRHISLESKIAILIRQGYVGRNIADGKLHQHLQNGYERIMSGDINAFRFDAPKSTALSYSLIGCSGSGKSTTLQRILNLYPQVIYHEKYNFTQLIYLKIDCPHDGSLKNLCLHFFKAIDVALGTDFERKVALKRLGIEALLNYMRQITNTYAIGVLVIDEIQHLSVKNSGGAEKMLNFFVTLINVVGLPVVMVGTPKAKFIFDGDLRSARRGAGFGAVIWEPMKNSVLSSNSTTRTEWVAFTNALWKYQWLTNKEQLSDEIRDCWYELSQGVLDIVVKLFVLAQCRAIMTGLERITPRLLKQVYEDELKFVHPMIEALKSGDPNRIALYSDLTIPYVDKTLLLLQRRIEEDQEKVEQYNGNAQAQRLHNLLIATGYPESKVVPVIKKAFTDFPQLKMQELMPIVSNWLIESELDKNSQPVPTNRKRLKQSEWMTLPSDDLRFKFSQKQKSQDFYDVLQSSDLIFNTQTWVQSM</sequence>
<keyword evidence="3" id="KW-1185">Reference proteome</keyword>
<accession>A0A240E7V0</accession>
<evidence type="ECO:0000313" key="3">
    <source>
        <dbReference type="Proteomes" id="UP000219042"/>
    </source>
</evidence>
<gene>
    <name evidence="2" type="ORF">SAMN05421731_10357</name>
</gene>
<evidence type="ECO:0000259" key="1">
    <source>
        <dbReference type="SMART" id="SM00382"/>
    </source>
</evidence>
<dbReference type="Gene3D" id="6.10.20.30">
    <property type="match status" value="1"/>
</dbReference>